<feature type="compositionally biased region" description="Basic and acidic residues" evidence="4">
    <location>
        <begin position="168"/>
        <end position="177"/>
    </location>
</feature>
<proteinExistence type="predicted"/>
<dbReference type="Pfam" id="PF12802">
    <property type="entry name" value="MarR_2"/>
    <property type="match status" value="1"/>
</dbReference>
<name>A0A560LKB8_9BRAD</name>
<gene>
    <name evidence="6" type="ORF">FBZ93_10840</name>
</gene>
<dbReference type="STRING" id="1755647.AS156_10540"/>
<dbReference type="InterPro" id="IPR023187">
    <property type="entry name" value="Tscrpt_reg_MarR-type_CS"/>
</dbReference>
<dbReference type="GO" id="GO:0003677">
    <property type="term" value="F:DNA binding"/>
    <property type="evidence" value="ECO:0007669"/>
    <property type="project" value="UniProtKB-KW"/>
</dbReference>
<dbReference type="GO" id="GO:0006950">
    <property type="term" value="P:response to stress"/>
    <property type="evidence" value="ECO:0007669"/>
    <property type="project" value="TreeGrafter"/>
</dbReference>
<dbReference type="PROSITE" id="PS01117">
    <property type="entry name" value="HTH_MARR_1"/>
    <property type="match status" value="1"/>
</dbReference>
<dbReference type="InterPro" id="IPR036390">
    <property type="entry name" value="WH_DNA-bd_sf"/>
</dbReference>
<dbReference type="PROSITE" id="PS50995">
    <property type="entry name" value="HTH_MARR_2"/>
    <property type="match status" value="1"/>
</dbReference>
<dbReference type="SUPFAM" id="SSF46785">
    <property type="entry name" value="Winged helix' DNA-binding domain"/>
    <property type="match status" value="1"/>
</dbReference>
<dbReference type="PRINTS" id="PR00598">
    <property type="entry name" value="HTHMARR"/>
</dbReference>
<reference evidence="6 7" key="1">
    <citation type="submission" date="2019-06" db="EMBL/GenBank/DDBJ databases">
        <title>Genomic Encyclopedia of Type Strains, Phase IV (KMG-V): Genome sequencing to study the core and pangenomes of soil and plant-associated prokaryotes.</title>
        <authorList>
            <person name="Whitman W."/>
        </authorList>
    </citation>
    <scope>NUCLEOTIDE SEQUENCE [LARGE SCALE GENOMIC DNA]</scope>
    <source>
        <strain evidence="6 7">BR 10355</strain>
    </source>
</reference>
<evidence type="ECO:0000256" key="4">
    <source>
        <dbReference type="SAM" id="MobiDB-lite"/>
    </source>
</evidence>
<feature type="domain" description="HTH marR-type" evidence="5">
    <location>
        <begin position="9"/>
        <end position="142"/>
    </location>
</feature>
<dbReference type="InterPro" id="IPR039422">
    <property type="entry name" value="MarR/SlyA-like"/>
</dbReference>
<evidence type="ECO:0000313" key="7">
    <source>
        <dbReference type="Proteomes" id="UP000321304"/>
    </source>
</evidence>
<evidence type="ECO:0000256" key="1">
    <source>
        <dbReference type="ARBA" id="ARBA00023015"/>
    </source>
</evidence>
<dbReference type="EMBL" id="VITY01000008">
    <property type="protein sequence ID" value="TWB96001.1"/>
    <property type="molecule type" value="Genomic_DNA"/>
</dbReference>
<keyword evidence="1" id="KW-0805">Transcription regulation</keyword>
<dbReference type="InterPro" id="IPR000835">
    <property type="entry name" value="HTH_MarR-typ"/>
</dbReference>
<organism evidence="6 7">
    <name type="scientific">Bradyrhizobium macuxiense</name>
    <dbReference type="NCBI Taxonomy" id="1755647"/>
    <lineage>
        <taxon>Bacteria</taxon>
        <taxon>Pseudomonadati</taxon>
        <taxon>Pseudomonadota</taxon>
        <taxon>Alphaproteobacteria</taxon>
        <taxon>Hyphomicrobiales</taxon>
        <taxon>Nitrobacteraceae</taxon>
        <taxon>Bradyrhizobium</taxon>
    </lineage>
</organism>
<comment type="caution">
    <text evidence="6">The sequence shown here is derived from an EMBL/GenBank/DDBJ whole genome shotgun (WGS) entry which is preliminary data.</text>
</comment>
<dbReference type="GO" id="GO:0003700">
    <property type="term" value="F:DNA-binding transcription factor activity"/>
    <property type="evidence" value="ECO:0007669"/>
    <property type="project" value="InterPro"/>
</dbReference>
<protein>
    <submittedName>
        <fullName evidence="6">MarR family transcriptional regulator for hemolysin</fullName>
    </submittedName>
</protein>
<feature type="region of interest" description="Disordered" evidence="4">
    <location>
        <begin position="145"/>
        <end position="177"/>
    </location>
</feature>
<keyword evidence="7" id="KW-1185">Reference proteome</keyword>
<sequence>MPPSQSHIHAEIGRLITRLGRIWRRESDQALSDHGLSYATAIPLLVLSRQGENVRQGVLADELGIEGPSLVRLIDLLESEGLVERREDPTDRRAKTLHLTVSGEAKVEETNRVLRRVRASLLKDIGSEELAVTFETLQRIEQRASRLQHAKSVQGKTPAGKTPAGKTAADKTAAEAR</sequence>
<dbReference type="PANTHER" id="PTHR33164:SF64">
    <property type="entry name" value="TRANSCRIPTIONAL REGULATOR SLYA"/>
    <property type="match status" value="1"/>
</dbReference>
<dbReference type="AlphaFoldDB" id="A0A560LKB8"/>
<keyword evidence="2" id="KW-0238">DNA-binding</keyword>
<evidence type="ECO:0000256" key="2">
    <source>
        <dbReference type="ARBA" id="ARBA00023125"/>
    </source>
</evidence>
<dbReference type="SMART" id="SM00347">
    <property type="entry name" value="HTH_MARR"/>
    <property type="match status" value="1"/>
</dbReference>
<dbReference type="Gene3D" id="1.10.10.10">
    <property type="entry name" value="Winged helix-like DNA-binding domain superfamily/Winged helix DNA-binding domain"/>
    <property type="match status" value="1"/>
</dbReference>
<keyword evidence="3" id="KW-0804">Transcription</keyword>
<dbReference type="RefSeq" id="WP_246667579.1">
    <property type="nucleotide sequence ID" value="NZ_VITY01000008.1"/>
</dbReference>
<evidence type="ECO:0000256" key="3">
    <source>
        <dbReference type="ARBA" id="ARBA00023163"/>
    </source>
</evidence>
<dbReference type="InterPro" id="IPR036388">
    <property type="entry name" value="WH-like_DNA-bd_sf"/>
</dbReference>
<accession>A0A560LKB8</accession>
<evidence type="ECO:0000313" key="6">
    <source>
        <dbReference type="EMBL" id="TWB96001.1"/>
    </source>
</evidence>
<evidence type="ECO:0000259" key="5">
    <source>
        <dbReference type="PROSITE" id="PS50995"/>
    </source>
</evidence>
<dbReference type="Proteomes" id="UP000321304">
    <property type="component" value="Unassembled WGS sequence"/>
</dbReference>
<dbReference type="PANTHER" id="PTHR33164">
    <property type="entry name" value="TRANSCRIPTIONAL REGULATOR, MARR FAMILY"/>
    <property type="match status" value="1"/>
</dbReference>